<keyword evidence="6 7" id="KW-0472">Membrane</keyword>
<dbReference type="RefSeq" id="WP_185052412.1">
    <property type="nucleotide sequence ID" value="NZ_BAABIX010000002.1"/>
</dbReference>
<evidence type="ECO:0000259" key="8">
    <source>
        <dbReference type="PROSITE" id="PS50928"/>
    </source>
</evidence>
<feature type="transmembrane region" description="Helical" evidence="7">
    <location>
        <begin position="65"/>
        <end position="91"/>
    </location>
</feature>
<comment type="subcellular location">
    <subcellularLocation>
        <location evidence="1 7">Cell membrane</location>
        <topology evidence="1 7">Multi-pass membrane protein</topology>
    </subcellularLocation>
</comment>
<evidence type="ECO:0000256" key="6">
    <source>
        <dbReference type="ARBA" id="ARBA00023136"/>
    </source>
</evidence>
<dbReference type="Pfam" id="PF00528">
    <property type="entry name" value="BPD_transp_1"/>
    <property type="match status" value="1"/>
</dbReference>
<keyword evidence="5 7" id="KW-1133">Transmembrane helix</keyword>
<accession>A0A840P8Y8</accession>
<dbReference type="PROSITE" id="PS50928">
    <property type="entry name" value="ABC_TM1"/>
    <property type="match status" value="1"/>
</dbReference>
<evidence type="ECO:0000256" key="4">
    <source>
        <dbReference type="ARBA" id="ARBA00022692"/>
    </source>
</evidence>
<comment type="similarity">
    <text evidence="7">Belongs to the binding-protein-dependent transport system permease family.</text>
</comment>
<keyword evidence="2 7" id="KW-0813">Transport</keyword>
<dbReference type="PANTHER" id="PTHR43386:SF25">
    <property type="entry name" value="PEPTIDE ABC TRANSPORTER PERMEASE PROTEIN"/>
    <property type="match status" value="1"/>
</dbReference>
<name>A0A840P8Y8_9ACTN</name>
<evidence type="ECO:0000256" key="7">
    <source>
        <dbReference type="RuleBase" id="RU363032"/>
    </source>
</evidence>
<evidence type="ECO:0000256" key="3">
    <source>
        <dbReference type="ARBA" id="ARBA00022475"/>
    </source>
</evidence>
<proteinExistence type="inferred from homology"/>
<protein>
    <submittedName>
        <fullName evidence="9">Peptide/nickel transport system permease protein</fullName>
    </submittedName>
</protein>
<dbReference type="Proteomes" id="UP000578449">
    <property type="component" value="Unassembled WGS sequence"/>
</dbReference>
<dbReference type="AlphaFoldDB" id="A0A840P8Y8"/>
<comment type="caution">
    <text evidence="9">The sequence shown here is derived from an EMBL/GenBank/DDBJ whole genome shotgun (WGS) entry which is preliminary data.</text>
</comment>
<dbReference type="InterPro" id="IPR050366">
    <property type="entry name" value="BP-dependent_transpt_permease"/>
</dbReference>
<feature type="transmembrane region" description="Helical" evidence="7">
    <location>
        <begin position="103"/>
        <end position="122"/>
    </location>
</feature>
<feature type="transmembrane region" description="Helical" evidence="7">
    <location>
        <begin position="193"/>
        <end position="213"/>
    </location>
</feature>
<feature type="transmembrane region" description="Helical" evidence="7">
    <location>
        <begin position="128"/>
        <end position="146"/>
    </location>
</feature>
<feature type="domain" description="ABC transmembrane type-1" evidence="8">
    <location>
        <begin position="64"/>
        <end position="253"/>
    </location>
</feature>
<dbReference type="CDD" id="cd06261">
    <property type="entry name" value="TM_PBP2"/>
    <property type="match status" value="1"/>
</dbReference>
<evidence type="ECO:0000313" key="9">
    <source>
        <dbReference type="EMBL" id="MBB5135459.1"/>
    </source>
</evidence>
<dbReference type="GO" id="GO:0005886">
    <property type="term" value="C:plasma membrane"/>
    <property type="evidence" value="ECO:0007669"/>
    <property type="project" value="UniProtKB-SubCell"/>
</dbReference>
<reference evidence="9 10" key="1">
    <citation type="submission" date="2020-08" db="EMBL/GenBank/DDBJ databases">
        <title>Genomic Encyclopedia of Type Strains, Phase IV (KMG-IV): sequencing the most valuable type-strain genomes for metagenomic binning, comparative biology and taxonomic classification.</title>
        <authorList>
            <person name="Goeker M."/>
        </authorList>
    </citation>
    <scope>NUCLEOTIDE SEQUENCE [LARGE SCALE GENOMIC DNA]</scope>
    <source>
        <strain evidence="9 10">DSM 45615</strain>
    </source>
</reference>
<keyword evidence="10" id="KW-1185">Reference proteome</keyword>
<feature type="transmembrane region" description="Helical" evidence="7">
    <location>
        <begin position="233"/>
        <end position="253"/>
    </location>
</feature>
<organism evidence="9 10">
    <name type="scientific">Thermocatellispora tengchongensis</name>
    <dbReference type="NCBI Taxonomy" id="1073253"/>
    <lineage>
        <taxon>Bacteria</taxon>
        <taxon>Bacillati</taxon>
        <taxon>Actinomycetota</taxon>
        <taxon>Actinomycetes</taxon>
        <taxon>Streptosporangiales</taxon>
        <taxon>Streptosporangiaceae</taxon>
        <taxon>Thermocatellispora</taxon>
    </lineage>
</organism>
<keyword evidence="4 7" id="KW-0812">Transmembrane</keyword>
<evidence type="ECO:0000256" key="2">
    <source>
        <dbReference type="ARBA" id="ARBA00022448"/>
    </source>
</evidence>
<dbReference type="EMBL" id="JACHGN010000011">
    <property type="protein sequence ID" value="MBB5135459.1"/>
    <property type="molecule type" value="Genomic_DNA"/>
</dbReference>
<keyword evidence="3" id="KW-1003">Cell membrane</keyword>
<dbReference type="PANTHER" id="PTHR43386">
    <property type="entry name" value="OLIGOPEPTIDE TRANSPORT SYSTEM PERMEASE PROTEIN APPC"/>
    <property type="match status" value="1"/>
</dbReference>
<sequence>MTRRALFAALCAGVIVLIALAGPLLTDRSPTAQAGNALLAPSPEHPLGTDVVGRDVLARVLHGGLAVVALSAGATVLAGAAGLALGVLTGLAGRRTGELAVRAVDVLGVVPPLLVMLLLATGFPAGDLAVLVAVALVSLPFSVRVVRAATQQVAGSGFVDIARARGDGQWRILRHDIVPNILRPVLAETGLRLSASIHLTATAGFLGLGAGAPAPNWGRMVGENAVGFALTPWPFLAPALLLVVFAVSVNLLADELGRALGVRS</sequence>
<evidence type="ECO:0000256" key="1">
    <source>
        <dbReference type="ARBA" id="ARBA00004651"/>
    </source>
</evidence>
<gene>
    <name evidence="9" type="ORF">HNP84_005203</name>
</gene>
<dbReference type="InterPro" id="IPR000515">
    <property type="entry name" value="MetI-like"/>
</dbReference>
<dbReference type="Gene3D" id="1.10.3720.10">
    <property type="entry name" value="MetI-like"/>
    <property type="match status" value="1"/>
</dbReference>
<dbReference type="InterPro" id="IPR035906">
    <property type="entry name" value="MetI-like_sf"/>
</dbReference>
<dbReference type="SUPFAM" id="SSF161098">
    <property type="entry name" value="MetI-like"/>
    <property type="match status" value="1"/>
</dbReference>
<evidence type="ECO:0000313" key="10">
    <source>
        <dbReference type="Proteomes" id="UP000578449"/>
    </source>
</evidence>
<dbReference type="GO" id="GO:0055085">
    <property type="term" value="P:transmembrane transport"/>
    <property type="evidence" value="ECO:0007669"/>
    <property type="project" value="InterPro"/>
</dbReference>
<evidence type="ECO:0000256" key="5">
    <source>
        <dbReference type="ARBA" id="ARBA00022989"/>
    </source>
</evidence>